<reference evidence="2" key="1">
    <citation type="submission" date="2021-02" db="EMBL/GenBank/DDBJ databases">
        <authorList>
            <person name="Nieuwenhuis M."/>
            <person name="Van De Peppel L.J.J."/>
        </authorList>
    </citation>
    <scope>NUCLEOTIDE SEQUENCE</scope>
    <source>
        <strain evidence="2">D49</strain>
    </source>
</reference>
<dbReference type="Proteomes" id="UP000717328">
    <property type="component" value="Unassembled WGS sequence"/>
</dbReference>
<dbReference type="SUPFAM" id="SSF50370">
    <property type="entry name" value="Ricin B-like lectins"/>
    <property type="match status" value="1"/>
</dbReference>
<evidence type="ECO:0000313" key="2">
    <source>
        <dbReference type="EMBL" id="KAG5649841.1"/>
    </source>
</evidence>
<evidence type="ECO:0000259" key="1">
    <source>
        <dbReference type="Pfam" id="PF14200"/>
    </source>
</evidence>
<proteinExistence type="predicted"/>
<dbReference type="InterPro" id="IPR035992">
    <property type="entry name" value="Ricin_B-like_lectins"/>
</dbReference>
<keyword evidence="3" id="KW-1185">Reference proteome</keyword>
<protein>
    <recommendedName>
        <fullName evidence="1">Ricin B lectin domain-containing protein</fullName>
    </recommendedName>
</protein>
<comment type="caution">
    <text evidence="2">The sequence shown here is derived from an EMBL/GenBank/DDBJ whole genome shotgun (WGS) entry which is preliminary data.</text>
</comment>
<reference evidence="2" key="2">
    <citation type="submission" date="2021-10" db="EMBL/GenBank/DDBJ databases">
        <title>Phylogenomics reveals ancestral predisposition of the termite-cultivated fungus Termitomyces towards a domesticated lifestyle.</title>
        <authorList>
            <person name="Auxier B."/>
            <person name="Grum-Grzhimaylo A."/>
            <person name="Cardenas M.E."/>
            <person name="Lodge J.D."/>
            <person name="Laessoe T."/>
            <person name="Pedersen O."/>
            <person name="Smith M.E."/>
            <person name="Kuyper T.W."/>
            <person name="Franco-Molano E.A."/>
            <person name="Baroni T.J."/>
            <person name="Aanen D.K."/>
        </authorList>
    </citation>
    <scope>NUCLEOTIDE SEQUENCE</scope>
    <source>
        <strain evidence="2">D49</strain>
    </source>
</reference>
<accession>A0A9P7KF37</accession>
<name>A0A9P7KF37_9AGAR</name>
<evidence type="ECO:0000313" key="3">
    <source>
        <dbReference type="Proteomes" id="UP000717328"/>
    </source>
</evidence>
<dbReference type="CDD" id="cd23422">
    <property type="entry name" value="beta-trefoil_Ricin_MPL_CNL"/>
    <property type="match status" value="1"/>
</dbReference>
<sequence>MTIQHGRTYHIVNVKSDTALDLSGTDGHSILGWNKHNGDNQKWVLDNVNNQWTFKNVGTGRYLGVAGHPGDGTPLTAVDHSVGWDIWPDEVDSSVY</sequence>
<feature type="non-terminal residue" evidence="2">
    <location>
        <position position="96"/>
    </location>
</feature>
<feature type="domain" description="Ricin B lectin" evidence="1">
    <location>
        <begin position="6"/>
        <end position="76"/>
    </location>
</feature>
<organism evidence="2 3">
    <name type="scientific">Sphagnurus paluster</name>
    <dbReference type="NCBI Taxonomy" id="117069"/>
    <lineage>
        <taxon>Eukaryota</taxon>
        <taxon>Fungi</taxon>
        <taxon>Dikarya</taxon>
        <taxon>Basidiomycota</taxon>
        <taxon>Agaricomycotina</taxon>
        <taxon>Agaricomycetes</taxon>
        <taxon>Agaricomycetidae</taxon>
        <taxon>Agaricales</taxon>
        <taxon>Tricholomatineae</taxon>
        <taxon>Lyophyllaceae</taxon>
        <taxon>Sphagnurus</taxon>
    </lineage>
</organism>
<dbReference type="OrthoDB" id="2131701at2759"/>
<dbReference type="EMBL" id="JABCKI010000679">
    <property type="protein sequence ID" value="KAG5649841.1"/>
    <property type="molecule type" value="Genomic_DNA"/>
</dbReference>
<dbReference type="Gene3D" id="2.80.10.50">
    <property type="match status" value="1"/>
</dbReference>
<dbReference type="InterPro" id="IPR000772">
    <property type="entry name" value="Ricin_B_lectin"/>
</dbReference>
<dbReference type="AlphaFoldDB" id="A0A9P7KF37"/>
<gene>
    <name evidence="2" type="ORF">H0H81_001810</name>
</gene>
<dbReference type="Pfam" id="PF14200">
    <property type="entry name" value="RicinB_lectin_2"/>
    <property type="match status" value="1"/>
</dbReference>